<name>A0AAD2DC57_9CLOT</name>
<dbReference type="InterPro" id="IPR049117">
    <property type="entry name" value="pulA_all-beta"/>
</dbReference>
<dbReference type="PANTHER" id="PTHR43002">
    <property type="entry name" value="GLYCOGEN DEBRANCHING ENZYME"/>
    <property type="match status" value="1"/>
</dbReference>
<proteinExistence type="predicted"/>
<organism evidence="2 3">
    <name type="scientific">Clostridium neonatale</name>
    <dbReference type="NCBI Taxonomy" id="137838"/>
    <lineage>
        <taxon>Bacteria</taxon>
        <taxon>Bacillati</taxon>
        <taxon>Bacillota</taxon>
        <taxon>Clostridia</taxon>
        <taxon>Eubacteriales</taxon>
        <taxon>Clostridiaceae</taxon>
        <taxon>Clostridium</taxon>
    </lineage>
</organism>
<protein>
    <submittedName>
        <fullName evidence="2">Glycosyl hydrolase, family 13</fullName>
    </submittedName>
</protein>
<dbReference type="RefSeq" id="WP_317049166.1">
    <property type="nucleotide sequence ID" value="NZ_CAMRXC010000044.1"/>
</dbReference>
<dbReference type="Gene3D" id="3.20.20.80">
    <property type="entry name" value="Glycosidases"/>
    <property type="match status" value="1"/>
</dbReference>
<dbReference type="Proteomes" id="UP001189143">
    <property type="component" value="Unassembled WGS sequence"/>
</dbReference>
<dbReference type="EMBL" id="CAMTCP010000077">
    <property type="protein sequence ID" value="CAI3547489.1"/>
    <property type="molecule type" value="Genomic_DNA"/>
</dbReference>
<dbReference type="AlphaFoldDB" id="A0AAD2DC57"/>
<dbReference type="Gene3D" id="2.60.40.1180">
    <property type="entry name" value="Golgi alpha-mannosidase II"/>
    <property type="match status" value="1"/>
</dbReference>
<keyword evidence="2" id="KW-0378">Hydrolase</keyword>
<dbReference type="SUPFAM" id="SSF51445">
    <property type="entry name" value="(Trans)glycosidases"/>
    <property type="match status" value="1"/>
</dbReference>
<evidence type="ECO:0000313" key="3">
    <source>
        <dbReference type="Proteomes" id="UP001189143"/>
    </source>
</evidence>
<dbReference type="Pfam" id="PF21653">
    <property type="entry name" value="pulA_all-beta"/>
    <property type="match status" value="1"/>
</dbReference>
<evidence type="ECO:0000259" key="1">
    <source>
        <dbReference type="Pfam" id="PF21653"/>
    </source>
</evidence>
<dbReference type="GO" id="GO:0016787">
    <property type="term" value="F:hydrolase activity"/>
    <property type="evidence" value="ECO:0007669"/>
    <property type="project" value="UniProtKB-KW"/>
</dbReference>
<dbReference type="InterPro" id="IPR013780">
    <property type="entry name" value="Glyco_hydro_b"/>
</dbReference>
<comment type="caution">
    <text evidence="2">The sequence shown here is derived from an EMBL/GenBank/DDBJ whole genome shotgun (WGS) entry which is preliminary data.</text>
</comment>
<reference evidence="2" key="1">
    <citation type="submission" date="2022-10" db="EMBL/GenBank/DDBJ databases">
        <authorList>
            <person name="Aires J."/>
            <person name="Mesa V."/>
        </authorList>
    </citation>
    <scope>NUCLEOTIDE SEQUENCE</scope>
    <source>
        <strain evidence="2">Clostridium neonatale JD116</strain>
    </source>
</reference>
<gene>
    <name evidence="2" type="ORF">CNEO2_160043</name>
</gene>
<sequence>MARRFIIDSLKYWVNEYHVDGFRFDLMGVYDIYTVKKIRSELDKIDPSIIMYGEGWSGGTTQLVPENSALKANGPKFGKSQVAMFSDDLRDGLKGHVFTENAPGYINGKEDLEDTIKFGIVASTQHDGIDYSKVNYSKEAWANEPYQTINYVTSHDNHMLWDRLQLSAPDASESDRLAMNRLAATIVWTSQGIPFMQAGEEFARTKRDENGNLEGNSYKSPDSVNELDWNRIGEYKDLYEYYVGLIKLRSSHKAFRMDTTKQIQDNLTFLENGKDFKGDNVVAYVLNGKNVGDSWNEIAVMFNSTDKAVEVQLSSEDWTVVVDGNKAGVETLGKVEGSKVILPAKSSYVLVDTESYNESNN</sequence>
<evidence type="ECO:0000313" key="2">
    <source>
        <dbReference type="EMBL" id="CAI3547489.1"/>
    </source>
</evidence>
<feature type="domain" description="Pullulanase all-beta" evidence="1">
    <location>
        <begin position="263"/>
        <end position="326"/>
    </location>
</feature>
<dbReference type="InterPro" id="IPR017853">
    <property type="entry name" value="GH"/>
</dbReference>
<accession>A0AAD2DC57</accession>